<gene>
    <name evidence="1" type="ORF">DCC39_09445</name>
</gene>
<dbReference type="AlphaFoldDB" id="A0A2U1K2K1"/>
<dbReference type="EMBL" id="QCZG01000017">
    <property type="protein sequence ID" value="PWA11188.1"/>
    <property type="molecule type" value="Genomic_DNA"/>
</dbReference>
<protein>
    <submittedName>
        <fullName evidence="1">DUF2711 domain-containing protein</fullName>
    </submittedName>
</protein>
<dbReference type="Pfam" id="PF10924">
    <property type="entry name" value="DUF2711"/>
    <property type="match status" value="1"/>
</dbReference>
<proteinExistence type="predicted"/>
<evidence type="ECO:0000313" key="1">
    <source>
        <dbReference type="EMBL" id="PWA11188.1"/>
    </source>
</evidence>
<reference evidence="1 2" key="1">
    <citation type="submission" date="2018-04" db="EMBL/GenBank/DDBJ databases">
        <title>Camelliibacillus theae gen. nov., sp. nov., isolated from Pu'er tea.</title>
        <authorList>
            <person name="Niu L."/>
        </authorList>
    </citation>
    <scope>NUCLEOTIDE SEQUENCE [LARGE SCALE GENOMIC DNA]</scope>
    <source>
        <strain evidence="1 2">T8</strain>
    </source>
</reference>
<organism evidence="1 2">
    <name type="scientific">Pueribacillus theae</name>
    <dbReference type="NCBI Taxonomy" id="2171751"/>
    <lineage>
        <taxon>Bacteria</taxon>
        <taxon>Bacillati</taxon>
        <taxon>Bacillota</taxon>
        <taxon>Bacilli</taxon>
        <taxon>Bacillales</taxon>
        <taxon>Bacillaceae</taxon>
        <taxon>Pueribacillus</taxon>
    </lineage>
</organism>
<comment type="caution">
    <text evidence="1">The sequence shown here is derived from an EMBL/GenBank/DDBJ whole genome shotgun (WGS) entry which is preliminary data.</text>
</comment>
<sequence length="226" mass="26037">MLDYIWIDDKSPILNQLPDNFKSAAILLHPFVQMPSGWEKKKRKNPYQHIYPSDEETFNLGKSVSWWEVMSCSGLKSYKELAVALLTSIGAFRKEYERKDLADKLNSSLKPTLFYPTEDSISVFMINSILKVLASKGASEFYFSDPIFDNSGLLNINETTPLEICALSSSELILTDENVDFAFMSLYDSFTTLFFAKDKNIEYIVQSMNWEAVICDEQTFINWYLK</sequence>
<dbReference type="OrthoDB" id="2924040at2"/>
<dbReference type="InterPro" id="IPR024250">
    <property type="entry name" value="DUF2711"/>
</dbReference>
<dbReference type="Proteomes" id="UP000245998">
    <property type="component" value="Unassembled WGS sequence"/>
</dbReference>
<accession>A0A2U1K2K1</accession>
<evidence type="ECO:0000313" key="2">
    <source>
        <dbReference type="Proteomes" id="UP000245998"/>
    </source>
</evidence>
<keyword evidence="2" id="KW-1185">Reference proteome</keyword>
<name>A0A2U1K2K1_9BACI</name>